<organism evidence="7 8">
    <name type="scientific">Sphingomonas changnyeongensis</name>
    <dbReference type="NCBI Taxonomy" id="2698679"/>
    <lineage>
        <taxon>Bacteria</taxon>
        <taxon>Pseudomonadati</taxon>
        <taxon>Pseudomonadota</taxon>
        <taxon>Alphaproteobacteria</taxon>
        <taxon>Sphingomonadales</taxon>
        <taxon>Sphingomonadaceae</taxon>
        <taxon>Sphingomonas</taxon>
    </lineage>
</organism>
<dbReference type="SUPFAM" id="SSF52833">
    <property type="entry name" value="Thioredoxin-like"/>
    <property type="match status" value="1"/>
</dbReference>
<feature type="binding site" evidence="3">
    <location>
        <position position="168"/>
    </location>
    <ligand>
        <name>Cu cation</name>
        <dbReference type="ChEBI" id="CHEBI:23378"/>
    </ligand>
</feature>
<sequence length="203" mass="21879">MCPGAMTFPLFRRAACAAFAPLLMIAACSAPAPAPPLADARIGGPLMLTTQDGQRLTDADLAGKYRLIYFGYSYCPDVCPVDLQNLMAGFAALEKSDPAVAARIQPIFVSIDPARDTPAQLKTYVRAFHPRLIGLTGTDAEIARVAKDYAVFYQREGKPGAADYLMNHSRIAYLMGPDGKPIALAPHDAKPEAIAAELKQWVR</sequence>
<gene>
    <name evidence="7" type="ORF">GVO57_03455</name>
</gene>
<dbReference type="InterPro" id="IPR003782">
    <property type="entry name" value="SCO1/SenC"/>
</dbReference>
<evidence type="ECO:0000313" key="8">
    <source>
        <dbReference type="Proteomes" id="UP000464468"/>
    </source>
</evidence>
<evidence type="ECO:0000256" key="2">
    <source>
        <dbReference type="ARBA" id="ARBA00023008"/>
    </source>
</evidence>
<dbReference type="EMBL" id="CP047895">
    <property type="protein sequence ID" value="QHL90058.1"/>
    <property type="molecule type" value="Genomic_DNA"/>
</dbReference>
<evidence type="ECO:0000259" key="6">
    <source>
        <dbReference type="PROSITE" id="PS51352"/>
    </source>
</evidence>
<evidence type="ECO:0000313" key="7">
    <source>
        <dbReference type="EMBL" id="QHL90058.1"/>
    </source>
</evidence>
<evidence type="ECO:0000256" key="4">
    <source>
        <dbReference type="PIRSR" id="PIRSR603782-2"/>
    </source>
</evidence>
<dbReference type="InterPro" id="IPR036249">
    <property type="entry name" value="Thioredoxin-like_sf"/>
</dbReference>
<dbReference type="PANTHER" id="PTHR12151">
    <property type="entry name" value="ELECTRON TRANSPORT PROTIN SCO1/SENC FAMILY MEMBER"/>
    <property type="match status" value="1"/>
</dbReference>
<evidence type="ECO:0000256" key="1">
    <source>
        <dbReference type="ARBA" id="ARBA00010996"/>
    </source>
</evidence>
<dbReference type="InterPro" id="IPR013766">
    <property type="entry name" value="Thioredoxin_domain"/>
</dbReference>
<dbReference type="FunFam" id="3.40.30.10:FF:000013">
    <property type="entry name" value="Blast:Protein SCO1 homolog, mitochondrial"/>
    <property type="match status" value="1"/>
</dbReference>
<dbReference type="Gene3D" id="3.40.30.10">
    <property type="entry name" value="Glutaredoxin"/>
    <property type="match status" value="1"/>
</dbReference>
<protein>
    <submittedName>
        <fullName evidence="7">SCO family protein</fullName>
    </submittedName>
</protein>
<keyword evidence="2 3" id="KW-0186">Copper</keyword>
<name>A0A7Z2S576_9SPHN</name>
<dbReference type="Pfam" id="PF02630">
    <property type="entry name" value="SCO1-SenC"/>
    <property type="match status" value="1"/>
</dbReference>
<keyword evidence="8" id="KW-1185">Reference proteome</keyword>
<accession>A0A7Z2S576</accession>
<comment type="similarity">
    <text evidence="1">Belongs to the SCO1/2 family.</text>
</comment>
<keyword evidence="4" id="KW-1015">Disulfide bond</keyword>
<keyword evidence="3" id="KW-0479">Metal-binding</keyword>
<dbReference type="CDD" id="cd02968">
    <property type="entry name" value="SCO"/>
    <property type="match status" value="1"/>
</dbReference>
<dbReference type="PANTHER" id="PTHR12151:SF25">
    <property type="entry name" value="LINALOOL DEHYDRATASE_ISOMERASE DOMAIN-CONTAINING PROTEIN"/>
    <property type="match status" value="1"/>
</dbReference>
<feature type="disulfide bond" description="Redox-active" evidence="4">
    <location>
        <begin position="75"/>
        <end position="79"/>
    </location>
</feature>
<feature type="signal peptide" evidence="5">
    <location>
        <begin position="1"/>
        <end position="34"/>
    </location>
</feature>
<dbReference type="AlphaFoldDB" id="A0A7Z2S576"/>
<keyword evidence="5" id="KW-0732">Signal</keyword>
<feature type="domain" description="Thioredoxin" evidence="6">
    <location>
        <begin position="28"/>
        <end position="203"/>
    </location>
</feature>
<evidence type="ECO:0000256" key="5">
    <source>
        <dbReference type="SAM" id="SignalP"/>
    </source>
</evidence>
<feature type="binding site" evidence="3">
    <location>
        <position position="75"/>
    </location>
    <ligand>
        <name>Cu cation</name>
        <dbReference type="ChEBI" id="CHEBI:23378"/>
    </ligand>
</feature>
<dbReference type="GO" id="GO:0046872">
    <property type="term" value="F:metal ion binding"/>
    <property type="evidence" value="ECO:0007669"/>
    <property type="project" value="UniProtKB-KW"/>
</dbReference>
<reference evidence="7 8" key="1">
    <citation type="submission" date="2020-01" db="EMBL/GenBank/DDBJ databases">
        <title>Sphingomonas sp. C33 whole genome sequece.</title>
        <authorList>
            <person name="Park C."/>
        </authorList>
    </citation>
    <scope>NUCLEOTIDE SEQUENCE [LARGE SCALE GENOMIC DNA]</scope>
    <source>
        <strain evidence="7 8">C33</strain>
    </source>
</reference>
<dbReference type="Proteomes" id="UP000464468">
    <property type="component" value="Chromosome"/>
</dbReference>
<feature type="chain" id="PRO_5031040704" evidence="5">
    <location>
        <begin position="35"/>
        <end position="203"/>
    </location>
</feature>
<dbReference type="KEGG" id="schy:GVO57_03455"/>
<dbReference type="PROSITE" id="PS51352">
    <property type="entry name" value="THIOREDOXIN_2"/>
    <property type="match status" value="1"/>
</dbReference>
<proteinExistence type="inferred from homology"/>
<feature type="binding site" evidence="3">
    <location>
        <position position="79"/>
    </location>
    <ligand>
        <name>Cu cation</name>
        <dbReference type="ChEBI" id="CHEBI:23378"/>
    </ligand>
</feature>
<evidence type="ECO:0000256" key="3">
    <source>
        <dbReference type="PIRSR" id="PIRSR603782-1"/>
    </source>
</evidence>